<evidence type="ECO:0000256" key="3">
    <source>
        <dbReference type="ARBA" id="ARBA00022723"/>
    </source>
</evidence>
<dbReference type="InterPro" id="IPR013087">
    <property type="entry name" value="Znf_C2H2_type"/>
</dbReference>
<keyword evidence="14" id="KW-1185">Reference proteome</keyword>
<dbReference type="InterPro" id="IPR001766">
    <property type="entry name" value="Fork_head_dom"/>
</dbReference>
<proteinExistence type="predicted"/>
<keyword evidence="8" id="KW-0804">Transcription</keyword>
<dbReference type="Pfam" id="PF00250">
    <property type="entry name" value="Forkhead"/>
    <property type="match status" value="1"/>
</dbReference>
<keyword evidence="6" id="KW-0805">Transcription regulation</keyword>
<dbReference type="InterPro" id="IPR036388">
    <property type="entry name" value="WH-like_DNA-bd_sf"/>
</dbReference>
<dbReference type="PANTHER" id="PTHR45796:SF5">
    <property type="entry name" value="FORKHEAD BOX PROTEIN P3"/>
    <property type="match status" value="1"/>
</dbReference>
<dbReference type="PROSITE" id="PS50039">
    <property type="entry name" value="FORK_HEAD_3"/>
    <property type="match status" value="1"/>
</dbReference>
<dbReference type="Proteomes" id="UP000092124">
    <property type="component" value="Unassembled WGS sequence"/>
</dbReference>
<gene>
    <name evidence="13" type="ORF">A6R68_20661</name>
</gene>
<dbReference type="Gene3D" id="1.10.10.10">
    <property type="entry name" value="Winged helix-like DNA-binding domain superfamily/Winged helix DNA-binding domain"/>
    <property type="match status" value="1"/>
</dbReference>
<evidence type="ECO:0000313" key="13">
    <source>
        <dbReference type="EMBL" id="OBS81139.1"/>
    </source>
</evidence>
<dbReference type="PRINTS" id="PR00053">
    <property type="entry name" value="FORKHEAD"/>
</dbReference>
<dbReference type="InterPro" id="IPR036390">
    <property type="entry name" value="WH_DNA-bd_sf"/>
</dbReference>
<feature type="compositionally biased region" description="Low complexity" evidence="11">
    <location>
        <begin position="117"/>
        <end position="126"/>
    </location>
</feature>
<dbReference type="InterPro" id="IPR030456">
    <property type="entry name" value="TF_fork_head_CS_2"/>
</dbReference>
<dbReference type="OrthoDB" id="5830876at2759"/>
<keyword evidence="9 10" id="KW-0539">Nucleus</keyword>
<comment type="caution">
    <text evidence="13">The sequence shown here is derived from an EMBL/GenBank/DDBJ whole genome shotgun (WGS) entry which is preliminary data.</text>
</comment>
<dbReference type="Gene3D" id="1.20.5.340">
    <property type="match status" value="1"/>
</dbReference>
<dbReference type="InterPro" id="IPR032354">
    <property type="entry name" value="FOXP-CC"/>
</dbReference>
<protein>
    <recommendedName>
        <fullName evidence="12">Fork-head domain-containing protein</fullName>
    </recommendedName>
</protein>
<dbReference type="GO" id="GO:0005634">
    <property type="term" value="C:nucleus"/>
    <property type="evidence" value="ECO:0007669"/>
    <property type="project" value="UniProtKB-SubCell"/>
</dbReference>
<evidence type="ECO:0000256" key="8">
    <source>
        <dbReference type="ARBA" id="ARBA00023163"/>
    </source>
</evidence>
<keyword evidence="7 10" id="KW-0238">DNA-binding</keyword>
<evidence type="ECO:0000256" key="5">
    <source>
        <dbReference type="ARBA" id="ARBA00022833"/>
    </source>
</evidence>
<feature type="domain" description="Fork-head" evidence="12">
    <location>
        <begin position="360"/>
        <end position="446"/>
    </location>
</feature>
<comment type="subcellular location">
    <subcellularLocation>
        <location evidence="1 10">Nucleus</location>
    </subcellularLocation>
</comment>
<sequence>MATGDGGSGERTQRSKKWEIRRLRRRIKAKLFLIMWQFPTSQADPSLSVHFTKPASDKNPMPNPRPAKPVAPSLALGPSPGVLPSWKTAPKASELLGTRGPGGTFQGRDLRGGAHTSSLNPLPPSQLQLSTVDAHAQTPVLQVRPLDNPAMISLPPPSAATGVFSLKARPGLPPGINVASLEWVSREPALLCAFPRSGTPRKDNNLLAATQGSYPLLANGVCKWPGCEKVFEEPEEFLKHCQADHLLDEKGKAQCLLQREVVQSLEQQLELEKEKLGAMQAHLAGKMALSKAPAMASVDKSSCCIVATSTQGSVLPAWAGPREASDSLFAVRRHLWGSHGNSTFPEFFHNMDYFKFHNMRPPFTYATLIRWAILEAPEKQRTLNEIYHWFTRMFAYFRNHPATWKNAIRHNLSLHKCFVRVESEKGAVWTVDEFEFRKKRSQRPSKPHLLLKVSNFPHNSACILNGLDELTAILETTRI</sequence>
<dbReference type="PROSITE" id="PS00028">
    <property type="entry name" value="ZINC_FINGER_C2H2_1"/>
    <property type="match status" value="1"/>
</dbReference>
<keyword evidence="2" id="KW-0678">Repressor</keyword>
<dbReference type="STRING" id="56216.A0A1A6HSE4"/>
<dbReference type="SMART" id="SM00339">
    <property type="entry name" value="FH"/>
    <property type="match status" value="1"/>
</dbReference>
<dbReference type="PROSITE" id="PS00658">
    <property type="entry name" value="FORK_HEAD_2"/>
    <property type="match status" value="1"/>
</dbReference>
<dbReference type="InterPro" id="IPR047413">
    <property type="entry name" value="FH_FOXP3"/>
</dbReference>
<dbReference type="AlphaFoldDB" id="A0A1A6HSE4"/>
<evidence type="ECO:0000256" key="11">
    <source>
        <dbReference type="SAM" id="MobiDB-lite"/>
    </source>
</evidence>
<keyword evidence="3" id="KW-0479">Metal-binding</keyword>
<reference evidence="13 14" key="1">
    <citation type="submission" date="2016-06" db="EMBL/GenBank/DDBJ databases">
        <title>The Draft Genome Sequence and Annotation of the Desert Woodrat Neotoma lepida.</title>
        <authorList>
            <person name="Campbell M."/>
            <person name="Oakeson K.F."/>
            <person name="Yandell M."/>
            <person name="Halpert J.R."/>
            <person name="Dearing D."/>
        </authorList>
    </citation>
    <scope>NUCLEOTIDE SEQUENCE [LARGE SCALE GENOMIC DNA]</scope>
    <source>
        <strain evidence="13">417</strain>
        <tissue evidence="13">Liver</tissue>
    </source>
</reference>
<evidence type="ECO:0000259" key="12">
    <source>
        <dbReference type="PROSITE" id="PS50039"/>
    </source>
</evidence>
<feature type="DNA-binding region" description="Fork-head" evidence="10">
    <location>
        <begin position="360"/>
        <end position="446"/>
    </location>
</feature>
<evidence type="ECO:0000256" key="2">
    <source>
        <dbReference type="ARBA" id="ARBA00022491"/>
    </source>
</evidence>
<dbReference type="SUPFAM" id="SSF46785">
    <property type="entry name" value="Winged helix' DNA-binding domain"/>
    <property type="match status" value="1"/>
</dbReference>
<name>A0A1A6HSE4_NEOLE</name>
<dbReference type="CDD" id="cd20066">
    <property type="entry name" value="FH_FOXP3"/>
    <property type="match status" value="1"/>
</dbReference>
<organism evidence="13 14">
    <name type="scientific">Neotoma lepida</name>
    <name type="common">Desert woodrat</name>
    <dbReference type="NCBI Taxonomy" id="56216"/>
    <lineage>
        <taxon>Eukaryota</taxon>
        <taxon>Metazoa</taxon>
        <taxon>Chordata</taxon>
        <taxon>Craniata</taxon>
        <taxon>Vertebrata</taxon>
        <taxon>Euteleostomi</taxon>
        <taxon>Mammalia</taxon>
        <taxon>Eutheria</taxon>
        <taxon>Euarchontoglires</taxon>
        <taxon>Glires</taxon>
        <taxon>Rodentia</taxon>
        <taxon>Myomorpha</taxon>
        <taxon>Muroidea</taxon>
        <taxon>Cricetidae</taxon>
        <taxon>Neotominae</taxon>
        <taxon>Neotoma</taxon>
    </lineage>
</organism>
<dbReference type="Pfam" id="PF16159">
    <property type="entry name" value="FOXP-CC"/>
    <property type="match status" value="1"/>
</dbReference>
<evidence type="ECO:0000256" key="7">
    <source>
        <dbReference type="ARBA" id="ARBA00023125"/>
    </source>
</evidence>
<evidence type="ECO:0000256" key="4">
    <source>
        <dbReference type="ARBA" id="ARBA00022771"/>
    </source>
</evidence>
<evidence type="ECO:0000256" key="1">
    <source>
        <dbReference type="ARBA" id="ARBA00004123"/>
    </source>
</evidence>
<evidence type="ECO:0000256" key="6">
    <source>
        <dbReference type="ARBA" id="ARBA00023015"/>
    </source>
</evidence>
<dbReference type="EMBL" id="LZPO01017290">
    <property type="protein sequence ID" value="OBS81139.1"/>
    <property type="molecule type" value="Genomic_DNA"/>
</dbReference>
<feature type="region of interest" description="Disordered" evidence="11">
    <location>
        <begin position="45"/>
        <end position="126"/>
    </location>
</feature>
<dbReference type="FunFam" id="1.10.10.10:FF:000010">
    <property type="entry name" value="Forkhead box P2 isoform B"/>
    <property type="match status" value="1"/>
</dbReference>
<evidence type="ECO:0000313" key="14">
    <source>
        <dbReference type="Proteomes" id="UP000092124"/>
    </source>
</evidence>
<dbReference type="InterPro" id="IPR050998">
    <property type="entry name" value="FOXP"/>
</dbReference>
<dbReference type="GO" id="GO:0000978">
    <property type="term" value="F:RNA polymerase II cis-regulatory region sequence-specific DNA binding"/>
    <property type="evidence" value="ECO:0007669"/>
    <property type="project" value="TreeGrafter"/>
</dbReference>
<dbReference type="PANTHER" id="PTHR45796">
    <property type="entry name" value="FORKHEAD BOX P, ISOFORM C"/>
    <property type="match status" value="1"/>
</dbReference>
<keyword evidence="4" id="KW-0863">Zinc-finger</keyword>
<accession>A0A1A6HSE4</accession>
<keyword evidence="5" id="KW-0862">Zinc</keyword>
<dbReference type="GO" id="GO:0008270">
    <property type="term" value="F:zinc ion binding"/>
    <property type="evidence" value="ECO:0007669"/>
    <property type="project" value="UniProtKB-KW"/>
</dbReference>
<evidence type="ECO:0000256" key="9">
    <source>
        <dbReference type="ARBA" id="ARBA00023242"/>
    </source>
</evidence>
<dbReference type="GO" id="GO:0001227">
    <property type="term" value="F:DNA-binding transcription repressor activity, RNA polymerase II-specific"/>
    <property type="evidence" value="ECO:0007669"/>
    <property type="project" value="TreeGrafter"/>
</dbReference>
<evidence type="ECO:0000256" key="10">
    <source>
        <dbReference type="PROSITE-ProRule" id="PRU00089"/>
    </source>
</evidence>